<dbReference type="Proteomes" id="UP000315364">
    <property type="component" value="Chromosome"/>
</dbReference>
<accession>A0A5B8LUD2</accession>
<dbReference type="OrthoDB" id="9807535at2"/>
<protein>
    <recommendedName>
        <fullName evidence="2">YCII-related domain-containing protein</fullName>
    </recommendedName>
</protein>
<dbReference type="RefSeq" id="WP_146289895.1">
    <property type="nucleotide sequence ID" value="NZ_CP042304.1"/>
</dbReference>
<comment type="similarity">
    <text evidence="1">Belongs to the YciI family.</text>
</comment>
<evidence type="ECO:0000259" key="2">
    <source>
        <dbReference type="Pfam" id="PF03795"/>
    </source>
</evidence>
<keyword evidence="4" id="KW-1185">Reference proteome</keyword>
<dbReference type="EMBL" id="CP042304">
    <property type="protein sequence ID" value="QDZ11072.1"/>
    <property type="molecule type" value="Genomic_DNA"/>
</dbReference>
<name>A0A5B8LUD2_9HYPH</name>
<dbReference type="SUPFAM" id="SSF54909">
    <property type="entry name" value="Dimeric alpha+beta barrel"/>
    <property type="match status" value="1"/>
</dbReference>
<dbReference type="Pfam" id="PF03795">
    <property type="entry name" value="YCII"/>
    <property type="match status" value="1"/>
</dbReference>
<dbReference type="InterPro" id="IPR005545">
    <property type="entry name" value="YCII"/>
</dbReference>
<proteinExistence type="inferred from homology"/>
<dbReference type="Gene3D" id="3.30.70.1060">
    <property type="entry name" value="Dimeric alpha+beta barrel"/>
    <property type="match status" value="1"/>
</dbReference>
<dbReference type="PANTHER" id="PTHR35174">
    <property type="entry name" value="BLL7171 PROTEIN-RELATED"/>
    <property type="match status" value="1"/>
</dbReference>
<reference evidence="3 4" key="1">
    <citation type="submission" date="2019-07" db="EMBL/GenBank/DDBJ databases">
        <title>Full genome sequence of Devosia sp. Gsoil 520.</title>
        <authorList>
            <person name="Im W.-T."/>
        </authorList>
    </citation>
    <scope>NUCLEOTIDE SEQUENCE [LARGE SCALE GENOMIC DNA]</scope>
    <source>
        <strain evidence="3 4">Gsoil 520</strain>
    </source>
</reference>
<dbReference type="AlphaFoldDB" id="A0A5B8LUD2"/>
<organism evidence="3 4">
    <name type="scientific">Devosia ginsengisoli</name>
    <dbReference type="NCBI Taxonomy" id="400770"/>
    <lineage>
        <taxon>Bacteria</taxon>
        <taxon>Pseudomonadati</taxon>
        <taxon>Pseudomonadota</taxon>
        <taxon>Alphaproteobacteria</taxon>
        <taxon>Hyphomicrobiales</taxon>
        <taxon>Devosiaceae</taxon>
        <taxon>Devosia</taxon>
    </lineage>
</organism>
<evidence type="ECO:0000256" key="1">
    <source>
        <dbReference type="ARBA" id="ARBA00007689"/>
    </source>
</evidence>
<evidence type="ECO:0000313" key="4">
    <source>
        <dbReference type="Proteomes" id="UP000315364"/>
    </source>
</evidence>
<sequence length="119" mass="13069">MKFLLMLYADEKAGATIPPEQMAGFMDQMAAYQQVLEKARAFIDTAALQMTGAARTIAAPDGQLQVHDGPYADTREQFGGYFIIEAPDMDEAIRLASLCPAARWGKIEIRPYHPGYSPG</sequence>
<feature type="domain" description="YCII-related" evidence="2">
    <location>
        <begin position="1"/>
        <end position="112"/>
    </location>
</feature>
<gene>
    <name evidence="3" type="ORF">FPZ08_10100</name>
</gene>
<dbReference type="KEGG" id="dea:FPZ08_10100"/>
<evidence type="ECO:0000313" key="3">
    <source>
        <dbReference type="EMBL" id="QDZ11072.1"/>
    </source>
</evidence>
<dbReference type="InterPro" id="IPR011008">
    <property type="entry name" value="Dimeric_a/b-barrel"/>
</dbReference>
<dbReference type="PANTHER" id="PTHR35174:SF3">
    <property type="entry name" value="BLL7171 PROTEIN"/>
    <property type="match status" value="1"/>
</dbReference>